<evidence type="ECO:0000313" key="2">
    <source>
        <dbReference type="Proteomes" id="UP000199459"/>
    </source>
</evidence>
<proteinExistence type="predicted"/>
<sequence>MNKTFFRKEKRIPLFLVPKVRKRHVPPIYKDHETAWKLFAEGALRNKVFHDDVLSRGSKCLACGQPLNSGKTKYPHIEKHHHCYIRLCTGTILPNDSADIYREAKNSEFPYVPDCRQCKANNPDYYEGCIKKIFPVHGKCHGHIHEVEKVLFDRLSEKLKAVFSSYL</sequence>
<dbReference type="OrthoDB" id="8545916at2"/>
<evidence type="ECO:0000313" key="1">
    <source>
        <dbReference type="EMBL" id="SEN38933.1"/>
    </source>
</evidence>
<dbReference type="AlphaFoldDB" id="A0A1H8G4J0"/>
<accession>A0A1H8G4J0</accession>
<name>A0A1H8G4J0_9PROT</name>
<organism evidence="1 2">
    <name type="scientific">Nitrosomonas marina</name>
    <dbReference type="NCBI Taxonomy" id="917"/>
    <lineage>
        <taxon>Bacteria</taxon>
        <taxon>Pseudomonadati</taxon>
        <taxon>Pseudomonadota</taxon>
        <taxon>Betaproteobacteria</taxon>
        <taxon>Nitrosomonadales</taxon>
        <taxon>Nitrosomonadaceae</taxon>
        <taxon>Nitrosomonas</taxon>
    </lineage>
</organism>
<dbReference type="EMBL" id="FOCP01000016">
    <property type="protein sequence ID" value="SEN38933.1"/>
    <property type="molecule type" value="Genomic_DNA"/>
</dbReference>
<dbReference type="Proteomes" id="UP000199459">
    <property type="component" value="Unassembled WGS sequence"/>
</dbReference>
<reference evidence="1 2" key="1">
    <citation type="submission" date="2016-10" db="EMBL/GenBank/DDBJ databases">
        <authorList>
            <person name="de Groot N.N."/>
        </authorList>
    </citation>
    <scope>NUCLEOTIDE SEQUENCE [LARGE SCALE GENOMIC DNA]</scope>
    <source>
        <strain evidence="1 2">Nm22</strain>
    </source>
</reference>
<gene>
    <name evidence="1" type="ORF">SAMN05216325_11634</name>
</gene>
<dbReference type="RefSeq" id="WP_090633049.1">
    <property type="nucleotide sequence ID" value="NZ_FOCP01000016.1"/>
</dbReference>
<protein>
    <submittedName>
        <fullName evidence="1">Uncharacterized protein</fullName>
    </submittedName>
</protein>